<keyword evidence="2" id="KW-0805">Transcription regulation</keyword>
<dbReference type="GO" id="GO:0003677">
    <property type="term" value="F:DNA binding"/>
    <property type="evidence" value="ECO:0007669"/>
    <property type="project" value="UniProtKB-KW"/>
</dbReference>
<dbReference type="Pfam" id="PF03466">
    <property type="entry name" value="LysR_substrate"/>
    <property type="match status" value="1"/>
</dbReference>
<dbReference type="InterPro" id="IPR000847">
    <property type="entry name" value="LysR_HTH_N"/>
</dbReference>
<name>A0A4Q7KDE6_9PSEU</name>
<keyword evidence="7" id="KW-1185">Reference proteome</keyword>
<dbReference type="Pfam" id="PF00126">
    <property type="entry name" value="HTH_1"/>
    <property type="match status" value="1"/>
</dbReference>
<reference evidence="6 7" key="1">
    <citation type="submission" date="2019-02" db="EMBL/GenBank/DDBJ databases">
        <title>Genomic Encyclopedia of Type Strains, Phase IV (KMG-IV): sequencing the most valuable type-strain genomes for metagenomic binning, comparative biology and taxonomic classification.</title>
        <authorList>
            <person name="Goeker M."/>
        </authorList>
    </citation>
    <scope>NUCLEOTIDE SEQUENCE [LARGE SCALE GENOMIC DNA]</scope>
    <source>
        <strain evidence="6 7">DSM 101727</strain>
    </source>
</reference>
<accession>A0A4Q7KDE6</accession>
<evidence type="ECO:0000313" key="6">
    <source>
        <dbReference type="EMBL" id="RZS32225.1"/>
    </source>
</evidence>
<feature type="domain" description="HTH lysR-type" evidence="5">
    <location>
        <begin position="16"/>
        <end position="73"/>
    </location>
</feature>
<gene>
    <name evidence="6" type="ORF">EV193_11368</name>
</gene>
<dbReference type="InterPro" id="IPR005119">
    <property type="entry name" value="LysR_subst-bd"/>
</dbReference>
<evidence type="ECO:0000256" key="3">
    <source>
        <dbReference type="ARBA" id="ARBA00023125"/>
    </source>
</evidence>
<dbReference type="InterPro" id="IPR036390">
    <property type="entry name" value="WH_DNA-bd_sf"/>
</dbReference>
<sequence>MGVVVGVGVGSYGLGVRVEQLEYIQAVTRLGSLRRVAEELHVSQPALSETLRNLERELGVDLLDRRRSGARISEVGRELLPYIGQVLDAVDQLRRAAGEQHLVSRMVRVGTVNAATVSLVIPAIREFRAAHSGTQVEVVDVQQAEIHRGLLDGGFDLGLVNYLAGDDWPPEFDTTELLRGRAVVCVRPDSRLAGLSAVGVEDLLRESLIVMRSGYVMHRFVHRLLDGRQPVFSYSTDGAEMGKIMVAEGLGATVLPEFSVVGDPLERAGAITWRPLDSRMVDVLLVVQRRRSGAPPLAARNLHDVLVRRANAMGASAA</sequence>
<protein>
    <submittedName>
        <fullName evidence="6">DNA-binding transcriptional LysR family regulator</fullName>
    </submittedName>
</protein>
<organism evidence="6 7">
    <name type="scientific">Herbihabitans rhizosphaerae</name>
    <dbReference type="NCBI Taxonomy" id="1872711"/>
    <lineage>
        <taxon>Bacteria</taxon>
        <taxon>Bacillati</taxon>
        <taxon>Actinomycetota</taxon>
        <taxon>Actinomycetes</taxon>
        <taxon>Pseudonocardiales</taxon>
        <taxon>Pseudonocardiaceae</taxon>
        <taxon>Herbihabitans</taxon>
    </lineage>
</organism>
<dbReference type="SUPFAM" id="SSF53850">
    <property type="entry name" value="Periplasmic binding protein-like II"/>
    <property type="match status" value="1"/>
</dbReference>
<dbReference type="Proteomes" id="UP000294257">
    <property type="component" value="Unassembled WGS sequence"/>
</dbReference>
<dbReference type="PROSITE" id="PS50931">
    <property type="entry name" value="HTH_LYSR"/>
    <property type="match status" value="1"/>
</dbReference>
<evidence type="ECO:0000313" key="7">
    <source>
        <dbReference type="Proteomes" id="UP000294257"/>
    </source>
</evidence>
<dbReference type="AlphaFoldDB" id="A0A4Q7KDE6"/>
<dbReference type="SUPFAM" id="SSF46785">
    <property type="entry name" value="Winged helix' DNA-binding domain"/>
    <property type="match status" value="1"/>
</dbReference>
<dbReference type="PRINTS" id="PR00039">
    <property type="entry name" value="HTHLYSR"/>
</dbReference>
<dbReference type="GO" id="GO:0032993">
    <property type="term" value="C:protein-DNA complex"/>
    <property type="evidence" value="ECO:0007669"/>
    <property type="project" value="TreeGrafter"/>
</dbReference>
<dbReference type="Gene3D" id="3.40.190.290">
    <property type="match status" value="1"/>
</dbReference>
<evidence type="ECO:0000256" key="1">
    <source>
        <dbReference type="ARBA" id="ARBA00009437"/>
    </source>
</evidence>
<proteinExistence type="inferred from homology"/>
<dbReference type="InterPro" id="IPR036388">
    <property type="entry name" value="WH-like_DNA-bd_sf"/>
</dbReference>
<dbReference type="EMBL" id="SGWQ01000013">
    <property type="protein sequence ID" value="RZS32225.1"/>
    <property type="molecule type" value="Genomic_DNA"/>
</dbReference>
<comment type="similarity">
    <text evidence="1">Belongs to the LysR transcriptional regulatory family.</text>
</comment>
<dbReference type="CDD" id="cd05466">
    <property type="entry name" value="PBP2_LTTR_substrate"/>
    <property type="match status" value="1"/>
</dbReference>
<evidence type="ECO:0000259" key="5">
    <source>
        <dbReference type="PROSITE" id="PS50931"/>
    </source>
</evidence>
<keyword evidence="4" id="KW-0804">Transcription</keyword>
<evidence type="ECO:0000256" key="2">
    <source>
        <dbReference type="ARBA" id="ARBA00023015"/>
    </source>
</evidence>
<keyword evidence="3 6" id="KW-0238">DNA-binding</keyword>
<evidence type="ECO:0000256" key="4">
    <source>
        <dbReference type="ARBA" id="ARBA00023163"/>
    </source>
</evidence>
<dbReference type="GO" id="GO:0003700">
    <property type="term" value="F:DNA-binding transcription factor activity"/>
    <property type="evidence" value="ECO:0007669"/>
    <property type="project" value="InterPro"/>
</dbReference>
<dbReference type="Gene3D" id="1.10.10.10">
    <property type="entry name" value="Winged helix-like DNA-binding domain superfamily/Winged helix DNA-binding domain"/>
    <property type="match status" value="1"/>
</dbReference>
<dbReference type="PANTHER" id="PTHR30346">
    <property type="entry name" value="TRANSCRIPTIONAL DUAL REGULATOR HCAR-RELATED"/>
    <property type="match status" value="1"/>
</dbReference>
<dbReference type="PANTHER" id="PTHR30346:SF28">
    <property type="entry name" value="HTH-TYPE TRANSCRIPTIONAL REGULATOR CYNR"/>
    <property type="match status" value="1"/>
</dbReference>
<comment type="caution">
    <text evidence="6">The sequence shown here is derived from an EMBL/GenBank/DDBJ whole genome shotgun (WGS) entry which is preliminary data.</text>
</comment>